<evidence type="ECO:0000313" key="4">
    <source>
        <dbReference type="EMBL" id="KAF5316729.1"/>
    </source>
</evidence>
<sequence length="467" mass="48898">MRLFIPFLLLAWCPSSVLGGYAVVVQTGGGVMKPGDVLNYVVSADPVPSWTLGMVLIGTVPDATGGAICWPWTITLTSSPKQASIRIPSGVPPKLYTVDIHVNASIYSTKLATSNVFEVVSDAPPTTQAPPTTNVVHTTKQTTIVTTQQTVVQQPPNSPQPQPDPTSQNPVVTDRPVTTQNSPSNAANSPSSNAPPSSNTGSTMSQSGSTDPILMPSAQSATGVTTNPSPSPSADSSLGIPPDTTEKKKSSPIGPAIGGAIGGIIVILLLLFLWRRHNKKKEQRIAIDEMAESNSRFTDRPTTPATSPFANTFREFQPNRSNTAVSPFLLDSERSPPPTSPDPTVSSKYREAFGQKHHQNTSIGASSASASGSGGASEQLRGERERALGEISALRSRGGQGSGSAYAQSSVSAGSSGGRDVADEEIRNRLDMLTQHVARLENALGQGAYEAPPTYHQAPSEAASQRG</sequence>
<dbReference type="EMBL" id="JAACJJ010000042">
    <property type="protein sequence ID" value="KAF5316729.1"/>
    <property type="molecule type" value="Genomic_DNA"/>
</dbReference>
<dbReference type="OrthoDB" id="3069832at2759"/>
<feature type="compositionally biased region" description="Polar residues" evidence="1">
    <location>
        <begin position="200"/>
        <end position="210"/>
    </location>
</feature>
<evidence type="ECO:0008006" key="6">
    <source>
        <dbReference type="Google" id="ProtNLM"/>
    </source>
</evidence>
<evidence type="ECO:0000313" key="5">
    <source>
        <dbReference type="Proteomes" id="UP000567179"/>
    </source>
</evidence>
<feature type="signal peptide" evidence="3">
    <location>
        <begin position="1"/>
        <end position="19"/>
    </location>
</feature>
<evidence type="ECO:0000256" key="2">
    <source>
        <dbReference type="SAM" id="Phobius"/>
    </source>
</evidence>
<dbReference type="Proteomes" id="UP000567179">
    <property type="component" value="Unassembled WGS sequence"/>
</dbReference>
<dbReference type="AlphaFoldDB" id="A0A8H5B4T0"/>
<proteinExistence type="predicted"/>
<reference evidence="4 5" key="1">
    <citation type="journal article" date="2020" name="ISME J.">
        <title>Uncovering the hidden diversity of litter-decomposition mechanisms in mushroom-forming fungi.</title>
        <authorList>
            <person name="Floudas D."/>
            <person name="Bentzer J."/>
            <person name="Ahren D."/>
            <person name="Johansson T."/>
            <person name="Persson P."/>
            <person name="Tunlid A."/>
        </authorList>
    </citation>
    <scope>NUCLEOTIDE SEQUENCE [LARGE SCALE GENOMIC DNA]</scope>
    <source>
        <strain evidence="4 5">CBS 101986</strain>
    </source>
</reference>
<evidence type="ECO:0000256" key="3">
    <source>
        <dbReference type="SAM" id="SignalP"/>
    </source>
</evidence>
<feature type="compositionally biased region" description="Polar residues" evidence="1">
    <location>
        <begin position="217"/>
        <end position="236"/>
    </location>
</feature>
<keyword evidence="5" id="KW-1185">Reference proteome</keyword>
<name>A0A8H5B4T0_9AGAR</name>
<organism evidence="4 5">
    <name type="scientific">Psilocybe cf. subviscida</name>
    <dbReference type="NCBI Taxonomy" id="2480587"/>
    <lineage>
        <taxon>Eukaryota</taxon>
        <taxon>Fungi</taxon>
        <taxon>Dikarya</taxon>
        <taxon>Basidiomycota</taxon>
        <taxon>Agaricomycotina</taxon>
        <taxon>Agaricomycetes</taxon>
        <taxon>Agaricomycetidae</taxon>
        <taxon>Agaricales</taxon>
        <taxon>Agaricineae</taxon>
        <taxon>Strophariaceae</taxon>
        <taxon>Psilocybe</taxon>
    </lineage>
</organism>
<feature type="transmembrane region" description="Helical" evidence="2">
    <location>
        <begin position="253"/>
        <end position="274"/>
    </location>
</feature>
<feature type="compositionally biased region" description="Low complexity" evidence="1">
    <location>
        <begin position="392"/>
        <end position="414"/>
    </location>
</feature>
<comment type="caution">
    <text evidence="4">The sequence shown here is derived from an EMBL/GenBank/DDBJ whole genome shotgun (WGS) entry which is preliminary data.</text>
</comment>
<accession>A0A8H5B4T0</accession>
<keyword evidence="3" id="KW-0732">Signal</keyword>
<feature type="region of interest" description="Disordered" evidence="1">
    <location>
        <begin position="328"/>
        <end position="347"/>
    </location>
</feature>
<keyword evidence="2" id="KW-0812">Transmembrane</keyword>
<evidence type="ECO:0000256" key="1">
    <source>
        <dbReference type="SAM" id="MobiDB-lite"/>
    </source>
</evidence>
<keyword evidence="2" id="KW-0472">Membrane</keyword>
<gene>
    <name evidence="4" type="ORF">D9619_006820</name>
</gene>
<feature type="compositionally biased region" description="Low complexity" evidence="1">
    <location>
        <begin position="181"/>
        <end position="199"/>
    </location>
</feature>
<protein>
    <recommendedName>
        <fullName evidence="6">Mid2 domain-containing protein</fullName>
    </recommendedName>
</protein>
<feature type="region of interest" description="Disordered" evidence="1">
    <location>
        <begin position="148"/>
        <end position="256"/>
    </location>
</feature>
<feature type="region of interest" description="Disordered" evidence="1">
    <location>
        <begin position="444"/>
        <end position="467"/>
    </location>
</feature>
<feature type="chain" id="PRO_5034905187" description="Mid2 domain-containing protein" evidence="3">
    <location>
        <begin position="20"/>
        <end position="467"/>
    </location>
</feature>
<feature type="region of interest" description="Disordered" evidence="1">
    <location>
        <begin position="354"/>
        <end position="427"/>
    </location>
</feature>
<feature type="compositionally biased region" description="Polar residues" evidence="1">
    <location>
        <begin position="293"/>
        <end position="310"/>
    </location>
</feature>
<feature type="region of interest" description="Disordered" evidence="1">
    <location>
        <begin position="293"/>
        <end position="312"/>
    </location>
</feature>
<keyword evidence="2" id="KW-1133">Transmembrane helix</keyword>